<evidence type="ECO:0008006" key="3">
    <source>
        <dbReference type="Google" id="ProtNLM"/>
    </source>
</evidence>
<protein>
    <recommendedName>
        <fullName evidence="3">Enoyl-CoA hydratase</fullName>
    </recommendedName>
</protein>
<dbReference type="Proteomes" id="UP000072867">
    <property type="component" value="Unassembled WGS sequence"/>
</dbReference>
<reference evidence="1 2" key="1">
    <citation type="journal article" date="2016" name="Front. Microbiol.">
        <title>Genomic Resource of Rice Seed Associated Bacteria.</title>
        <authorList>
            <person name="Midha S."/>
            <person name="Bansal K."/>
            <person name="Sharma S."/>
            <person name="Kumar N."/>
            <person name="Patil P.P."/>
            <person name="Chaudhry V."/>
            <person name="Patil P.B."/>
        </authorList>
    </citation>
    <scope>NUCLEOTIDE SEQUENCE [LARGE SCALE GENOMIC DNA]</scope>
    <source>
        <strain evidence="1 2">NS319</strain>
    </source>
</reference>
<dbReference type="InterPro" id="IPR001753">
    <property type="entry name" value="Enoyl-CoA_hydra/iso"/>
</dbReference>
<gene>
    <name evidence="1" type="ORF">NS319_15585</name>
</gene>
<dbReference type="Gene3D" id="1.20.58.1300">
    <property type="match status" value="1"/>
</dbReference>
<evidence type="ECO:0000313" key="1">
    <source>
        <dbReference type="EMBL" id="KTT68090.1"/>
    </source>
</evidence>
<evidence type="ECO:0000313" key="2">
    <source>
        <dbReference type="Proteomes" id="UP000072867"/>
    </source>
</evidence>
<dbReference type="Pfam" id="PF00378">
    <property type="entry name" value="ECH_1"/>
    <property type="match status" value="1"/>
</dbReference>
<dbReference type="PANTHER" id="PTHR11941">
    <property type="entry name" value="ENOYL-COA HYDRATASE-RELATED"/>
    <property type="match status" value="1"/>
</dbReference>
<proteinExistence type="predicted"/>
<organism evidence="1 2">
    <name type="scientific">Sphingomonas sanguinis</name>
    <dbReference type="NCBI Taxonomy" id="33051"/>
    <lineage>
        <taxon>Bacteria</taxon>
        <taxon>Pseudomonadati</taxon>
        <taxon>Pseudomonadota</taxon>
        <taxon>Alphaproteobacteria</taxon>
        <taxon>Sphingomonadales</taxon>
        <taxon>Sphingomonadaceae</taxon>
        <taxon>Sphingomonas</taxon>
    </lineage>
</organism>
<accession>A0A147HT97</accession>
<dbReference type="Gene3D" id="3.90.226.10">
    <property type="entry name" value="2-enoyl-CoA Hydratase, Chain A, domain 1"/>
    <property type="match status" value="1"/>
</dbReference>
<dbReference type="InterPro" id="IPR029045">
    <property type="entry name" value="ClpP/crotonase-like_dom_sf"/>
</dbReference>
<dbReference type="PANTHER" id="PTHR11941:SF54">
    <property type="entry name" value="ENOYL-COA HYDRATASE, MITOCHONDRIAL"/>
    <property type="match status" value="1"/>
</dbReference>
<dbReference type="AlphaFoldDB" id="A0A147HT97"/>
<dbReference type="SUPFAM" id="SSF52096">
    <property type="entry name" value="ClpP/crotonase"/>
    <property type="match status" value="1"/>
</dbReference>
<dbReference type="CDD" id="cd06558">
    <property type="entry name" value="crotonase-like"/>
    <property type="match status" value="1"/>
</dbReference>
<dbReference type="PATRIC" id="fig|33051.3.peg.580"/>
<dbReference type="GO" id="GO:0006635">
    <property type="term" value="P:fatty acid beta-oxidation"/>
    <property type="evidence" value="ECO:0007669"/>
    <property type="project" value="TreeGrafter"/>
</dbReference>
<sequence>MEHAAVELRITGDFNADYAALADRVATAEAVIADMPAPSERSVALHDEVRAQISAQNAARSQFLMEHRKDVYRRLTDRLQAQHRISELCSRAADNFPALVPRPDLLAAEQVLPLDQREGRESTLALLISAFLRDPQCGKHLLASMRRPNPEAWDLLREFSARGVIDLGSVTIERYGYGAVITLQNNGCLNAEDLDLLNRLELAVDVVLLSRDTRVGVIRGGVMTHRKYAGRRVFCAGINLKKLSGGQIPIVDYMISREMGLIEKFRRGLSLAEDVPDVRGRFGKPWIGAVEGFAIGGGFQMILNFDKVIASEEVYFSLPAAHEGIVPGTANFRLARHVGHKFARQMILFGEKIYAASETGKLICDDVVDADAMDGSVEAAIEQLSGAAAAANRHMLNIADEPEDELLSYLAEFCLVQAERVLSEDVIAKVKAW</sequence>
<name>A0A147HT97_9SPHN</name>
<dbReference type="EMBL" id="LDTD01000128">
    <property type="protein sequence ID" value="KTT68090.1"/>
    <property type="molecule type" value="Genomic_DNA"/>
</dbReference>
<comment type="caution">
    <text evidence="1">The sequence shown here is derived from an EMBL/GenBank/DDBJ whole genome shotgun (WGS) entry which is preliminary data.</text>
</comment>
<dbReference type="GO" id="GO:0003824">
    <property type="term" value="F:catalytic activity"/>
    <property type="evidence" value="ECO:0007669"/>
    <property type="project" value="UniProtKB-ARBA"/>
</dbReference>